<dbReference type="Proteomes" id="UP000187151">
    <property type="component" value="Unassembled WGS sequence"/>
</dbReference>
<dbReference type="SUPFAM" id="SSF56601">
    <property type="entry name" value="beta-lactamase/transpeptidase-like"/>
    <property type="match status" value="1"/>
</dbReference>
<dbReference type="InterPro" id="IPR050491">
    <property type="entry name" value="AmpC-like"/>
</dbReference>
<proteinExistence type="predicted"/>
<name>A0ABX3FYW7_9ACTN</name>
<dbReference type="InterPro" id="IPR001466">
    <property type="entry name" value="Beta-lactam-related"/>
</dbReference>
<sequence length="351" mass="36939">MAQELATLARQTADRLAEEHVGVVVAAVADGAVEIRGAGSTGTREGRTPGPDTLFEIGSVTKPFTALALARLASAGTAGLDEPLADLLPAGTAVPSRDGRQISLEHLATHTSGLPRLPRGTLRPALLGRTKADPYAHCTADSLLSGLARTRLGAVPGKRFRYSNLGAGLLGLALAHRAGTDYESLITREICAPLGMTDTVVTVDGARSGRCAQGHARRGRPVPPWHLADLAGAGALRSTASDLVAFVRAQLDGGPEGLAEAIRLSRTVERRTSPFAWVHLGWMAHRLHPRQGAHLQIWHNGGTGGFSSFVGFDPEKRLAVIALGNTSRRPVDGPAFDLLRTLQQERASAPH</sequence>
<keyword evidence="3" id="KW-1185">Reference proteome</keyword>
<dbReference type="Gene3D" id="3.40.710.10">
    <property type="entry name" value="DD-peptidase/beta-lactamase superfamily"/>
    <property type="match status" value="1"/>
</dbReference>
<dbReference type="PANTHER" id="PTHR46825">
    <property type="entry name" value="D-ALANYL-D-ALANINE-CARBOXYPEPTIDASE/ENDOPEPTIDASE AMPH"/>
    <property type="match status" value="1"/>
</dbReference>
<dbReference type="EMBL" id="MQUR01000052">
    <property type="protein sequence ID" value="OLZ63086.1"/>
    <property type="molecule type" value="Genomic_DNA"/>
</dbReference>
<dbReference type="PANTHER" id="PTHR46825:SF7">
    <property type="entry name" value="D-ALANYL-D-ALANINE CARBOXYPEPTIDASE"/>
    <property type="match status" value="1"/>
</dbReference>
<evidence type="ECO:0000313" key="2">
    <source>
        <dbReference type="EMBL" id="OLZ63086.1"/>
    </source>
</evidence>
<accession>A0ABX3FYW7</accession>
<evidence type="ECO:0000259" key="1">
    <source>
        <dbReference type="Pfam" id="PF00144"/>
    </source>
</evidence>
<protein>
    <recommendedName>
        <fullName evidence="1">Beta-lactamase-related domain-containing protein</fullName>
    </recommendedName>
</protein>
<gene>
    <name evidence="2" type="ORF">AVW11_21410</name>
</gene>
<dbReference type="InterPro" id="IPR012338">
    <property type="entry name" value="Beta-lactam/transpept-like"/>
</dbReference>
<reference evidence="2 3" key="1">
    <citation type="submission" date="2016-01" db="EMBL/GenBank/DDBJ databases">
        <title>Streptomyces amritsarensis strain MTCC 11845 genome sequencing and assembly.</title>
        <authorList>
            <person name="Sharma D."/>
            <person name="Nair G.R."/>
            <person name="Kaur G."/>
            <person name="Manhas R.K."/>
            <person name="Mayilraj S."/>
        </authorList>
    </citation>
    <scope>NUCLEOTIDE SEQUENCE [LARGE SCALE GENOMIC DNA]</scope>
    <source>
        <strain evidence="2 3">MTCC 11845</strain>
    </source>
</reference>
<evidence type="ECO:0000313" key="3">
    <source>
        <dbReference type="Proteomes" id="UP000187151"/>
    </source>
</evidence>
<dbReference type="RefSeq" id="WP_158076154.1">
    <property type="nucleotide sequence ID" value="NZ_MQUR01000052.1"/>
</dbReference>
<dbReference type="Pfam" id="PF00144">
    <property type="entry name" value="Beta-lactamase"/>
    <property type="match status" value="1"/>
</dbReference>
<feature type="domain" description="Beta-lactamase-related" evidence="1">
    <location>
        <begin position="14"/>
        <end position="333"/>
    </location>
</feature>
<organism evidence="2 3">
    <name type="scientific">Streptomyces amritsarensis</name>
    <dbReference type="NCBI Taxonomy" id="681158"/>
    <lineage>
        <taxon>Bacteria</taxon>
        <taxon>Bacillati</taxon>
        <taxon>Actinomycetota</taxon>
        <taxon>Actinomycetes</taxon>
        <taxon>Kitasatosporales</taxon>
        <taxon>Streptomycetaceae</taxon>
        <taxon>Streptomyces</taxon>
    </lineage>
</organism>
<comment type="caution">
    <text evidence="2">The sequence shown here is derived from an EMBL/GenBank/DDBJ whole genome shotgun (WGS) entry which is preliminary data.</text>
</comment>